<dbReference type="GO" id="GO:0004519">
    <property type="term" value="F:endonuclease activity"/>
    <property type="evidence" value="ECO:0007669"/>
    <property type="project" value="InterPro"/>
</dbReference>
<dbReference type="AlphaFoldDB" id="A0A6L7FYI5"/>
<comment type="caution">
    <text evidence="4">The sequence shown here is derived from an EMBL/GenBank/DDBJ whole genome shotgun (WGS) entry which is preliminary data.</text>
</comment>
<gene>
    <name evidence="4" type="ORF">GR170_00820</name>
</gene>
<feature type="region of interest" description="Disordered" evidence="1">
    <location>
        <begin position="625"/>
        <end position="659"/>
    </location>
</feature>
<feature type="domain" description="Phage terminase large subunit GpA ATPase" evidence="2">
    <location>
        <begin position="46"/>
        <end position="293"/>
    </location>
</feature>
<dbReference type="InterPro" id="IPR046453">
    <property type="entry name" value="GpA_ATPase"/>
</dbReference>
<evidence type="ECO:0000256" key="1">
    <source>
        <dbReference type="SAM" id="MobiDB-lite"/>
    </source>
</evidence>
<accession>A0A6L7FYI5</accession>
<dbReference type="Pfam" id="PF20454">
    <property type="entry name" value="GpA_nuclease"/>
    <property type="match status" value="1"/>
</dbReference>
<sequence>MGITVRVTSAEWMVATVIADILDPPPSVDYLAWAEDNIVFSKRESPLPGPYSRERFSYFNEILTALSPDDPCRIVTLAKSAQLGGTVLANIFTGGSMDMDPGDFLYVHPTEENARRWSKMKLGPMLKGTTSLRRIFPMKARDGQDSVFYKERRDGRGAIQISGANSPASLSQVSMSRQVQDDLAKWDMNSAGDPETQADSRSQGYEFAKIFKISTPMVVPGCRITKNFEDGSQEYLYLPCPHDECGHMQTLEWENMLASLDEEHPERAHFTCEACGAAIEEHHRAKMLKGGEWRAANPKMKRVHRSFHIWSAYSLLQSFERIARSWLAAKGDPPREQTFMNDVVGRAYRVLGEAPPWEDIRDRASQSDYARGSIPAGFPLVTCGVDCQGDRVEWQVVAWGTHRRRAVIEYGVFNGHISEERCQQQLDALLKQGFRNAYGRKLEIDALAIDGNAYTEEVWEWARRHPAARVIMVRGVHPETAPLLAQVKRERNRRGKLLRYSKRFFNFASSVLKMGLYRNLKKDDPEERGFIALPRGLEDEYFRQLTAETRKAQKAKSGFTRWLWVKDPNQANEGLDTHLQAEAAAIRLGVRSLQDAEWDALLAARDSAPDAVQGDFEDLLMPAAQVQAAPPEAPAEEAPEAERPSTFEAAKAKWKRRRR</sequence>
<evidence type="ECO:0000259" key="2">
    <source>
        <dbReference type="Pfam" id="PF05876"/>
    </source>
</evidence>
<dbReference type="GO" id="GO:0016887">
    <property type="term" value="F:ATP hydrolysis activity"/>
    <property type="evidence" value="ECO:0007669"/>
    <property type="project" value="InterPro"/>
</dbReference>
<dbReference type="EMBL" id="WUMU01000001">
    <property type="protein sequence ID" value="MXN16360.1"/>
    <property type="molecule type" value="Genomic_DNA"/>
</dbReference>
<dbReference type="InterPro" id="IPR046454">
    <property type="entry name" value="GpA_endonuclease"/>
</dbReference>
<feature type="domain" description="Terminase large subunit GpA endonuclease" evidence="3">
    <location>
        <begin position="304"/>
        <end position="595"/>
    </location>
</feature>
<name>A0A6L7FYI5_9RHOB</name>
<evidence type="ECO:0000313" key="4">
    <source>
        <dbReference type="EMBL" id="MXN16360.1"/>
    </source>
</evidence>
<dbReference type="Proteomes" id="UP000477911">
    <property type="component" value="Unassembled WGS sequence"/>
</dbReference>
<evidence type="ECO:0000313" key="5">
    <source>
        <dbReference type="Proteomes" id="UP000477911"/>
    </source>
</evidence>
<protein>
    <submittedName>
        <fullName evidence="4">Terminase</fullName>
    </submittedName>
</protein>
<dbReference type="RefSeq" id="WP_160890904.1">
    <property type="nucleotide sequence ID" value="NZ_WUMU01000001.1"/>
</dbReference>
<organism evidence="4 5">
    <name type="scientific">Pseudooceanicola albus</name>
    <dbReference type="NCBI Taxonomy" id="2692189"/>
    <lineage>
        <taxon>Bacteria</taxon>
        <taxon>Pseudomonadati</taxon>
        <taxon>Pseudomonadota</taxon>
        <taxon>Alphaproteobacteria</taxon>
        <taxon>Rhodobacterales</taxon>
        <taxon>Paracoccaceae</taxon>
        <taxon>Pseudooceanicola</taxon>
    </lineage>
</organism>
<reference evidence="4 5" key="1">
    <citation type="submission" date="2019-12" db="EMBL/GenBank/DDBJ databases">
        <authorList>
            <person name="Li M."/>
        </authorList>
    </citation>
    <scope>NUCLEOTIDE SEQUENCE [LARGE SCALE GENOMIC DNA]</scope>
    <source>
        <strain evidence="4 5">GBMRC 2024</strain>
    </source>
</reference>
<dbReference type="Pfam" id="PF05876">
    <property type="entry name" value="GpA_ATPase"/>
    <property type="match status" value="1"/>
</dbReference>
<keyword evidence="5" id="KW-1185">Reference proteome</keyword>
<evidence type="ECO:0000259" key="3">
    <source>
        <dbReference type="Pfam" id="PF20454"/>
    </source>
</evidence>
<proteinExistence type="predicted"/>